<feature type="active site" description="Nucleophile" evidence="5">
    <location>
        <position position="76"/>
    </location>
</feature>
<reference evidence="8" key="1">
    <citation type="journal article" date="2021" name="Nat. Commun.">
        <title>Connecting structure to function with the recovery of over 1000 high-quality metagenome-assembled genomes from activated sludge using long-read sequencing.</title>
        <authorList>
            <person name="Singleton C.M."/>
            <person name="Petriglieri F."/>
            <person name="Kristensen J.M."/>
            <person name="Kirkegaard R.H."/>
            <person name="Michaelsen T.Y."/>
            <person name="Andersen M.H."/>
            <person name="Kondrotaite Z."/>
            <person name="Karst S.M."/>
            <person name="Dueholm M.S."/>
            <person name="Nielsen P.H."/>
            <person name="Albertsen M."/>
        </authorList>
    </citation>
    <scope>NUCLEOTIDE SEQUENCE [LARGE SCALE GENOMIC DNA]</scope>
</reference>
<dbReference type="PANTHER" id="PTHR43798">
    <property type="entry name" value="MONOACYLGLYCEROL LIPASE"/>
    <property type="match status" value="1"/>
</dbReference>
<comment type="caution">
    <text evidence="7">The sequence shown here is derived from an EMBL/GenBank/DDBJ whole genome shotgun (WGS) entry which is preliminary data.</text>
</comment>
<dbReference type="AlphaFoldDB" id="A0A9D7LQN2"/>
<comment type="similarity">
    <text evidence="5">Belongs to the AB hydrolase superfamily. Carboxylesterase BioH family.</text>
</comment>
<organism evidence="7 8">
    <name type="scientific">Candidatus Dechloromonas phosphorivorans</name>
    <dbReference type="NCBI Taxonomy" id="2899244"/>
    <lineage>
        <taxon>Bacteria</taxon>
        <taxon>Pseudomonadati</taxon>
        <taxon>Pseudomonadota</taxon>
        <taxon>Betaproteobacteria</taxon>
        <taxon>Rhodocyclales</taxon>
        <taxon>Azonexaceae</taxon>
        <taxon>Dechloromonas</taxon>
    </lineage>
</organism>
<proteinExistence type="inferred from homology"/>
<dbReference type="Proteomes" id="UP000808146">
    <property type="component" value="Unassembled WGS sequence"/>
</dbReference>
<evidence type="ECO:0000256" key="5">
    <source>
        <dbReference type="HAMAP-Rule" id="MF_01260"/>
    </source>
</evidence>
<dbReference type="EMBL" id="JADKBR010000007">
    <property type="protein sequence ID" value="MBK8890363.1"/>
    <property type="molecule type" value="Genomic_DNA"/>
</dbReference>
<keyword evidence="2 5" id="KW-0963">Cytoplasm</keyword>
<protein>
    <recommendedName>
        <fullName evidence="5">Pimeloyl-[acyl-carrier protein] methyl ester esterase</fullName>
        <ecNumber evidence="5">3.1.1.85</ecNumber>
    </recommendedName>
    <alternativeName>
        <fullName evidence="5">Biotin synthesis protein BioH</fullName>
    </alternativeName>
    <alternativeName>
        <fullName evidence="5">Carboxylesterase BioH</fullName>
    </alternativeName>
</protein>
<gene>
    <name evidence="5 7" type="primary">bioH</name>
    <name evidence="7" type="ORF">IPN75_08130</name>
</gene>
<feature type="binding site" evidence="5">
    <location>
        <position position="17"/>
    </location>
    <ligand>
        <name>substrate</name>
    </ligand>
</feature>
<evidence type="ECO:0000256" key="1">
    <source>
        <dbReference type="ARBA" id="ARBA00022487"/>
    </source>
</evidence>
<keyword evidence="1 5" id="KW-0719">Serine esterase</keyword>
<comment type="caution">
    <text evidence="5">Lacks conserved residue(s) required for the propagation of feature annotation.</text>
</comment>
<evidence type="ECO:0000313" key="8">
    <source>
        <dbReference type="Proteomes" id="UP000808146"/>
    </source>
</evidence>
<keyword evidence="3 5" id="KW-0093">Biotin biosynthesis</keyword>
<dbReference type="GO" id="GO:0009102">
    <property type="term" value="P:biotin biosynthetic process"/>
    <property type="evidence" value="ECO:0007669"/>
    <property type="project" value="UniProtKB-UniRule"/>
</dbReference>
<feature type="active site" evidence="5">
    <location>
        <position position="230"/>
    </location>
</feature>
<dbReference type="HAMAP" id="MF_01260">
    <property type="entry name" value="Carboxylester"/>
    <property type="match status" value="1"/>
</dbReference>
<comment type="function">
    <text evidence="5">The physiological role of BioH is to remove the methyl group introduced by BioC when the pimeloyl moiety is complete. It allows to synthesize pimeloyl-ACP via the fatty acid synthetic pathway through the hydrolysis of the ester bonds of pimeloyl-ACP esters.</text>
</comment>
<dbReference type="InterPro" id="IPR029058">
    <property type="entry name" value="AB_hydrolase_fold"/>
</dbReference>
<evidence type="ECO:0000256" key="2">
    <source>
        <dbReference type="ARBA" id="ARBA00022490"/>
    </source>
</evidence>
<feature type="binding site" evidence="5">
    <location>
        <position position="230"/>
    </location>
    <ligand>
        <name>substrate</name>
    </ligand>
</feature>
<name>A0A9D7LQN2_9RHOO</name>
<dbReference type="GO" id="GO:0090499">
    <property type="term" value="F:pimelyl-[acyl-carrier protein] methyl ester esterase activity"/>
    <property type="evidence" value="ECO:0007669"/>
    <property type="project" value="UniProtKB-EC"/>
</dbReference>
<feature type="active site" evidence="5">
    <location>
        <position position="202"/>
    </location>
</feature>
<evidence type="ECO:0000256" key="3">
    <source>
        <dbReference type="ARBA" id="ARBA00022756"/>
    </source>
</evidence>
<dbReference type="EC" id="3.1.1.85" evidence="5"/>
<dbReference type="Pfam" id="PF12697">
    <property type="entry name" value="Abhydrolase_6"/>
    <property type="match status" value="1"/>
</dbReference>
<dbReference type="NCBIfam" id="TIGR01738">
    <property type="entry name" value="bioH"/>
    <property type="match status" value="1"/>
</dbReference>
<comment type="pathway">
    <text evidence="5">Cofactor biosynthesis; biotin biosynthesis.</text>
</comment>
<accession>A0A9D7LQN2</accession>
<dbReference type="GO" id="GO:0005737">
    <property type="term" value="C:cytoplasm"/>
    <property type="evidence" value="ECO:0007669"/>
    <property type="project" value="UniProtKB-SubCell"/>
</dbReference>
<feature type="binding site" evidence="5">
    <location>
        <begin position="76"/>
        <end position="77"/>
    </location>
    <ligand>
        <name>substrate</name>
    </ligand>
</feature>
<sequence length="254" mass="27327">MTRIVGAGPDLALIHGWGLGSSVWQPLIAALSRTWRVHLVDLPGYGDSSAGSPDFTQAARDLIDALPDPVTLCGWSLGAMLAMRAAVLAPQRVAGLLLVGATASFTQRGDWSPAQTPQVLDSFSDSLKRQPEQTLQRFVALLCQGDRQARALTRTLLACLRRQPAPAVAALGHGLDWLREVDLRPLLPTMTTRSLLIHGENDRLNPVAAAQSLSTTLPDARLEVFAGAGHAPFLTDPEHFVQLLENFCHARPAT</sequence>
<dbReference type="GO" id="GO:0016020">
    <property type="term" value="C:membrane"/>
    <property type="evidence" value="ECO:0007669"/>
    <property type="project" value="TreeGrafter"/>
</dbReference>
<comment type="catalytic activity">
    <reaction evidence="5">
        <text>6-carboxyhexanoyl-[ACP] methyl ester + H2O = 6-carboxyhexanoyl-[ACP] + methanol + H(+)</text>
        <dbReference type="Rhea" id="RHEA:42700"/>
        <dbReference type="Rhea" id="RHEA-COMP:9955"/>
        <dbReference type="Rhea" id="RHEA-COMP:10186"/>
        <dbReference type="ChEBI" id="CHEBI:15377"/>
        <dbReference type="ChEBI" id="CHEBI:15378"/>
        <dbReference type="ChEBI" id="CHEBI:17790"/>
        <dbReference type="ChEBI" id="CHEBI:78846"/>
        <dbReference type="ChEBI" id="CHEBI:82735"/>
        <dbReference type="EC" id="3.1.1.85"/>
    </reaction>
</comment>
<dbReference type="InterPro" id="IPR050266">
    <property type="entry name" value="AB_hydrolase_sf"/>
</dbReference>
<comment type="subcellular location">
    <subcellularLocation>
        <location evidence="5">Cytoplasm</location>
    </subcellularLocation>
</comment>
<evidence type="ECO:0000256" key="4">
    <source>
        <dbReference type="ARBA" id="ARBA00022801"/>
    </source>
</evidence>
<dbReference type="PANTHER" id="PTHR43798:SF31">
    <property type="entry name" value="AB HYDROLASE SUPERFAMILY PROTEIN YCLE"/>
    <property type="match status" value="1"/>
</dbReference>
<evidence type="ECO:0000313" key="7">
    <source>
        <dbReference type="EMBL" id="MBK8890363.1"/>
    </source>
</evidence>
<evidence type="ECO:0000259" key="6">
    <source>
        <dbReference type="Pfam" id="PF12697"/>
    </source>
</evidence>
<dbReference type="Gene3D" id="3.40.50.1820">
    <property type="entry name" value="alpha/beta hydrolase"/>
    <property type="match status" value="1"/>
</dbReference>
<comment type="subunit">
    <text evidence="5">Monomer.</text>
</comment>
<dbReference type="InterPro" id="IPR010076">
    <property type="entry name" value="BioH"/>
</dbReference>
<keyword evidence="4 5" id="KW-0378">Hydrolase</keyword>
<dbReference type="SUPFAM" id="SSF53474">
    <property type="entry name" value="alpha/beta-Hydrolases"/>
    <property type="match status" value="1"/>
</dbReference>
<dbReference type="InterPro" id="IPR000073">
    <property type="entry name" value="AB_hydrolase_1"/>
</dbReference>
<feature type="domain" description="AB hydrolase-1" evidence="6">
    <location>
        <begin position="13"/>
        <end position="238"/>
    </location>
</feature>